<dbReference type="EMBL" id="LT629753">
    <property type="protein sequence ID" value="SDR88405.1"/>
    <property type="molecule type" value="Genomic_DNA"/>
</dbReference>
<feature type="compositionally biased region" description="Basic and acidic residues" evidence="1">
    <location>
        <begin position="7"/>
        <end position="20"/>
    </location>
</feature>
<protein>
    <submittedName>
        <fullName evidence="2">Uncharacterized protein</fullName>
    </submittedName>
</protein>
<evidence type="ECO:0000313" key="2">
    <source>
        <dbReference type="EMBL" id="SDR88405.1"/>
    </source>
</evidence>
<gene>
    <name evidence="2" type="ORF">SAMN04490182_0215</name>
</gene>
<evidence type="ECO:0000313" key="3">
    <source>
        <dbReference type="Proteomes" id="UP000199576"/>
    </source>
</evidence>
<accession>A0ABY0U0W6</accession>
<name>A0ABY0U0W6_PSECE</name>
<reference evidence="2 3" key="1">
    <citation type="submission" date="2016-10" db="EMBL/GenBank/DDBJ databases">
        <authorList>
            <person name="Varghese N."/>
            <person name="Submissions S."/>
        </authorList>
    </citation>
    <scope>NUCLEOTIDE SEQUENCE [LARGE SCALE GENOMIC DNA]</scope>
    <source>
        <strain evidence="2 3">BS2981</strain>
    </source>
</reference>
<organism evidence="2 3">
    <name type="scientific">Pseudomonas cedrina</name>
    <dbReference type="NCBI Taxonomy" id="651740"/>
    <lineage>
        <taxon>Bacteria</taxon>
        <taxon>Pseudomonadati</taxon>
        <taxon>Pseudomonadota</taxon>
        <taxon>Gammaproteobacteria</taxon>
        <taxon>Pseudomonadales</taxon>
        <taxon>Pseudomonadaceae</taxon>
        <taxon>Pseudomonas</taxon>
    </lineage>
</organism>
<proteinExistence type="predicted"/>
<sequence length="40" mass="4600">MVWGGRAAEEYGKDRYERAGDTSNNSGNYNIYDPNNWGDR</sequence>
<evidence type="ECO:0000256" key="1">
    <source>
        <dbReference type="SAM" id="MobiDB-lite"/>
    </source>
</evidence>
<feature type="region of interest" description="Disordered" evidence="1">
    <location>
        <begin position="1"/>
        <end position="40"/>
    </location>
</feature>
<dbReference type="Proteomes" id="UP000199576">
    <property type="component" value="Chromosome I"/>
</dbReference>
<keyword evidence="3" id="KW-1185">Reference proteome</keyword>